<keyword evidence="1" id="KW-1185">Reference proteome</keyword>
<dbReference type="WBParaSite" id="HPBE_0001885901-mRNA-1">
    <property type="protein sequence ID" value="HPBE_0001885901-mRNA-1"/>
    <property type="gene ID" value="HPBE_0001885901"/>
</dbReference>
<proteinExistence type="predicted"/>
<name>A0A183GA47_HELPZ</name>
<dbReference type="Proteomes" id="UP000050761">
    <property type="component" value="Unassembled WGS sequence"/>
</dbReference>
<organism evidence="1 2">
    <name type="scientific">Heligmosomoides polygyrus</name>
    <name type="common">Parasitic roundworm</name>
    <dbReference type="NCBI Taxonomy" id="6339"/>
    <lineage>
        <taxon>Eukaryota</taxon>
        <taxon>Metazoa</taxon>
        <taxon>Ecdysozoa</taxon>
        <taxon>Nematoda</taxon>
        <taxon>Chromadorea</taxon>
        <taxon>Rhabditida</taxon>
        <taxon>Rhabditina</taxon>
        <taxon>Rhabditomorpha</taxon>
        <taxon>Strongyloidea</taxon>
        <taxon>Heligmosomidae</taxon>
        <taxon>Heligmosomoides</taxon>
    </lineage>
</organism>
<dbReference type="AlphaFoldDB" id="A0A183GA47"/>
<protein>
    <submittedName>
        <fullName evidence="2">CUB domain-containing protein</fullName>
    </submittedName>
</protein>
<evidence type="ECO:0000313" key="1">
    <source>
        <dbReference type="Proteomes" id="UP000050761"/>
    </source>
</evidence>
<reference evidence="2" key="1">
    <citation type="submission" date="2019-09" db="UniProtKB">
        <authorList>
            <consortium name="WormBaseParasite"/>
        </authorList>
    </citation>
    <scope>IDENTIFICATION</scope>
</reference>
<accession>A0A183GA47</accession>
<sequence length="135" mass="15346">LPLESLVTESLHGIRFDTDYDGHVYRSGAFTAYVNRHCDFIGNYMIFTQFSVRKRNSRNALSDFDDRFSLDRVDAFLRSTNVRYSGSLYSRDTSMSFVMDDSSEQLVDYEHQADRAIVANAVRSSVHQGGSSGLH</sequence>
<evidence type="ECO:0000313" key="2">
    <source>
        <dbReference type="WBParaSite" id="HPBE_0001885901-mRNA-1"/>
    </source>
</evidence>